<keyword evidence="4" id="KW-1185">Reference proteome</keyword>
<name>A0ABM7YNP6_9BURK</name>
<dbReference type="CDD" id="cd13400">
    <property type="entry name" value="LT_IagB-like"/>
    <property type="match status" value="1"/>
</dbReference>
<feature type="chain" id="PRO_5045586747" description="Transglycosylase SLT domain-containing protein" evidence="1">
    <location>
        <begin position="29"/>
        <end position="163"/>
    </location>
</feature>
<evidence type="ECO:0000313" key="4">
    <source>
        <dbReference type="Proteomes" id="UP001057498"/>
    </source>
</evidence>
<proteinExistence type="predicted"/>
<evidence type="ECO:0000259" key="2">
    <source>
        <dbReference type="Pfam" id="PF01464"/>
    </source>
</evidence>
<dbReference type="InterPro" id="IPR008258">
    <property type="entry name" value="Transglycosylase_SLT_dom_1"/>
</dbReference>
<dbReference type="Pfam" id="PF01464">
    <property type="entry name" value="SLT"/>
    <property type="match status" value="1"/>
</dbReference>
<feature type="signal peptide" evidence="1">
    <location>
        <begin position="1"/>
        <end position="28"/>
    </location>
</feature>
<dbReference type="InterPro" id="IPR023346">
    <property type="entry name" value="Lysozyme-like_dom_sf"/>
</dbReference>
<sequence length="163" mass="17684">MFVAPTTQLGADRLTLALSLSLSLPASACWEAAGQRHGVSPELLHAIAQVESSLDPAAINRSHLARTGSYDIGLMQINSSHLPLLARHGISRDDLFDPCTNIEVGAWLLAQSFARHGTSWNAVGAYNAACTQLQGADCQRTRSRYAWRVHRRLNALATPEGQR</sequence>
<keyword evidence="1" id="KW-0732">Signal</keyword>
<evidence type="ECO:0000313" key="3">
    <source>
        <dbReference type="EMBL" id="BDI06074.1"/>
    </source>
</evidence>
<gene>
    <name evidence="3" type="ORF">CATMQ487_30440</name>
</gene>
<feature type="domain" description="Transglycosylase SLT" evidence="2">
    <location>
        <begin position="29"/>
        <end position="132"/>
    </location>
</feature>
<organism evidence="3 4">
    <name type="scientific">Sphaerotilus microaerophilus</name>
    <dbReference type="NCBI Taxonomy" id="2914710"/>
    <lineage>
        <taxon>Bacteria</taxon>
        <taxon>Pseudomonadati</taxon>
        <taxon>Pseudomonadota</taxon>
        <taxon>Betaproteobacteria</taxon>
        <taxon>Burkholderiales</taxon>
        <taxon>Sphaerotilaceae</taxon>
        <taxon>Sphaerotilus</taxon>
    </lineage>
</organism>
<dbReference type="SUPFAM" id="SSF53955">
    <property type="entry name" value="Lysozyme-like"/>
    <property type="match status" value="1"/>
</dbReference>
<dbReference type="EMBL" id="AP025730">
    <property type="protein sequence ID" value="BDI06074.1"/>
    <property type="molecule type" value="Genomic_DNA"/>
</dbReference>
<reference evidence="3" key="1">
    <citation type="submission" date="2022-04" db="EMBL/GenBank/DDBJ databases">
        <title>Whole genome sequence of Sphaerotilus sp. FB-5.</title>
        <authorList>
            <person name="Takeda M."/>
            <person name="Narihara S."/>
            <person name="Akimoto M."/>
            <person name="Akimoto R."/>
            <person name="Nishiyashiki S."/>
            <person name="Murakami T."/>
        </authorList>
    </citation>
    <scope>NUCLEOTIDE SEQUENCE</scope>
    <source>
        <strain evidence="3">FB-5</strain>
    </source>
</reference>
<protein>
    <recommendedName>
        <fullName evidence="2">Transglycosylase SLT domain-containing protein</fullName>
    </recommendedName>
</protein>
<dbReference type="RefSeq" id="WP_251969392.1">
    <property type="nucleotide sequence ID" value="NZ_AP025730.1"/>
</dbReference>
<dbReference type="Gene3D" id="1.10.530.10">
    <property type="match status" value="1"/>
</dbReference>
<dbReference type="Proteomes" id="UP001057498">
    <property type="component" value="Chromosome"/>
</dbReference>
<evidence type="ECO:0000256" key="1">
    <source>
        <dbReference type="SAM" id="SignalP"/>
    </source>
</evidence>
<accession>A0ABM7YNP6</accession>